<dbReference type="AlphaFoldDB" id="A0A853FU32"/>
<feature type="binding site" evidence="7">
    <location>
        <position position="256"/>
    </location>
    <ligand>
        <name>FMN</name>
        <dbReference type="ChEBI" id="CHEBI:58210"/>
    </ligand>
</feature>
<evidence type="ECO:0000256" key="4">
    <source>
        <dbReference type="ARBA" id="ARBA00023002"/>
    </source>
</evidence>
<evidence type="ECO:0000256" key="5">
    <source>
        <dbReference type="ARBA" id="ARBA00024042"/>
    </source>
</evidence>
<feature type="active site" description="Proton acceptor" evidence="6">
    <location>
        <position position="280"/>
    </location>
</feature>
<dbReference type="GO" id="GO:0004459">
    <property type="term" value="F:L-lactate dehydrogenase (NAD+) activity"/>
    <property type="evidence" value="ECO:0007669"/>
    <property type="project" value="TreeGrafter"/>
</dbReference>
<dbReference type="InterPro" id="IPR000262">
    <property type="entry name" value="FMN-dep_DH"/>
</dbReference>
<keyword evidence="2 7" id="KW-0285">Flavoprotein</keyword>
<evidence type="ECO:0000259" key="8">
    <source>
        <dbReference type="PROSITE" id="PS51349"/>
    </source>
</evidence>
<dbReference type="GO" id="GO:0005886">
    <property type="term" value="C:plasma membrane"/>
    <property type="evidence" value="ECO:0007669"/>
    <property type="project" value="TreeGrafter"/>
</dbReference>
<dbReference type="GO" id="GO:0010181">
    <property type="term" value="F:FMN binding"/>
    <property type="evidence" value="ECO:0007669"/>
    <property type="project" value="InterPro"/>
</dbReference>
<dbReference type="PANTHER" id="PTHR10578">
    <property type="entry name" value="S -2-HYDROXY-ACID OXIDASE-RELATED"/>
    <property type="match status" value="1"/>
</dbReference>
<feature type="binding site" evidence="7">
    <location>
        <position position="280"/>
    </location>
    <ligand>
        <name>glyoxylate</name>
        <dbReference type="ChEBI" id="CHEBI:36655"/>
    </ligand>
</feature>
<evidence type="ECO:0000256" key="7">
    <source>
        <dbReference type="PIRSR" id="PIRSR000138-2"/>
    </source>
</evidence>
<dbReference type="EMBL" id="JACCEM010000004">
    <property type="protein sequence ID" value="NYT49445.1"/>
    <property type="molecule type" value="Genomic_DNA"/>
</dbReference>
<keyword evidence="4" id="KW-0560">Oxidoreductase</keyword>
<keyword evidence="3 7" id="KW-0288">FMN</keyword>
<dbReference type="Gene3D" id="3.20.20.70">
    <property type="entry name" value="Aldolase class I"/>
    <property type="match status" value="1"/>
</dbReference>
<comment type="cofactor">
    <cofactor evidence="1">
        <name>FMN</name>
        <dbReference type="ChEBI" id="CHEBI:58210"/>
    </cofactor>
</comment>
<feature type="binding site" evidence="7">
    <location>
        <position position="166"/>
    </location>
    <ligand>
        <name>glyoxylate</name>
        <dbReference type="ChEBI" id="CHEBI:36655"/>
    </ligand>
</feature>
<evidence type="ECO:0000313" key="10">
    <source>
        <dbReference type="Proteomes" id="UP000559809"/>
    </source>
</evidence>
<dbReference type="GO" id="GO:0009060">
    <property type="term" value="P:aerobic respiration"/>
    <property type="evidence" value="ECO:0007669"/>
    <property type="project" value="TreeGrafter"/>
</dbReference>
<dbReference type="InterPro" id="IPR008259">
    <property type="entry name" value="FMN_hydac_DH_AS"/>
</dbReference>
<evidence type="ECO:0000256" key="1">
    <source>
        <dbReference type="ARBA" id="ARBA00001917"/>
    </source>
</evidence>
<dbReference type="PROSITE" id="PS51349">
    <property type="entry name" value="FMN_HYDROXY_ACID_DH_2"/>
    <property type="match status" value="1"/>
</dbReference>
<feature type="binding site" evidence="7">
    <location>
        <begin position="333"/>
        <end position="334"/>
    </location>
    <ligand>
        <name>FMN</name>
        <dbReference type="ChEBI" id="CHEBI:58210"/>
    </ligand>
</feature>
<comment type="caution">
    <text evidence="9">The sequence shown here is derived from an EMBL/GenBank/DDBJ whole genome shotgun (WGS) entry which is preliminary data.</text>
</comment>
<dbReference type="InterPro" id="IPR012133">
    <property type="entry name" value="Alpha-hydoxy_acid_DH_FMN"/>
</dbReference>
<dbReference type="Proteomes" id="UP000559809">
    <property type="component" value="Unassembled WGS sequence"/>
</dbReference>
<organism evidence="9 10">
    <name type="scientific">Parapusillimonas granuli</name>
    <dbReference type="NCBI Taxonomy" id="380911"/>
    <lineage>
        <taxon>Bacteria</taxon>
        <taxon>Pseudomonadati</taxon>
        <taxon>Pseudomonadota</taxon>
        <taxon>Betaproteobacteria</taxon>
        <taxon>Burkholderiales</taxon>
        <taxon>Alcaligenaceae</taxon>
        <taxon>Parapusillimonas</taxon>
    </lineage>
</organism>
<feature type="binding site" evidence="7">
    <location>
        <begin position="80"/>
        <end position="82"/>
    </location>
    <ligand>
        <name>FMN</name>
        <dbReference type="ChEBI" id="CHEBI:58210"/>
    </ligand>
</feature>
<feature type="binding site" evidence="7">
    <location>
        <begin position="310"/>
        <end position="314"/>
    </location>
    <ligand>
        <name>FMN</name>
        <dbReference type="ChEBI" id="CHEBI:58210"/>
    </ligand>
</feature>
<dbReference type="PROSITE" id="PS00557">
    <property type="entry name" value="FMN_HYDROXY_ACID_DH_1"/>
    <property type="match status" value="1"/>
</dbReference>
<accession>A0A853FU32</accession>
<reference evidence="9 10" key="1">
    <citation type="submission" date="2020-07" db="EMBL/GenBank/DDBJ databases">
        <title>Taxonomic revisions and descriptions of new bacterial species based on genomic comparisons in the high-G+C-content subgroup of the family Alcaligenaceae.</title>
        <authorList>
            <person name="Szabo A."/>
            <person name="Felfoldi T."/>
        </authorList>
    </citation>
    <scope>NUCLEOTIDE SEQUENCE [LARGE SCALE GENOMIC DNA]</scope>
    <source>
        <strain evidence="9 10">LMG 24012</strain>
    </source>
</reference>
<feature type="binding site" evidence="7">
    <location>
        <position position="109"/>
    </location>
    <ligand>
        <name>FMN</name>
        <dbReference type="ChEBI" id="CHEBI:58210"/>
    </ligand>
</feature>
<dbReference type="PANTHER" id="PTHR10578:SF107">
    <property type="entry name" value="2-HYDROXYACID OXIDASE 1"/>
    <property type="match status" value="1"/>
</dbReference>
<dbReference type="PIRSF" id="PIRSF000138">
    <property type="entry name" value="Al-hdrx_acd_dh"/>
    <property type="match status" value="1"/>
</dbReference>
<name>A0A853FU32_9BURK</name>
<evidence type="ECO:0000256" key="3">
    <source>
        <dbReference type="ARBA" id="ARBA00022643"/>
    </source>
</evidence>
<feature type="binding site" evidence="7">
    <location>
        <position position="157"/>
    </location>
    <ligand>
        <name>FMN</name>
        <dbReference type="ChEBI" id="CHEBI:58210"/>
    </ligand>
</feature>
<proteinExistence type="inferred from homology"/>
<feature type="binding site" evidence="7">
    <location>
        <position position="27"/>
    </location>
    <ligand>
        <name>glyoxylate</name>
        <dbReference type="ChEBI" id="CHEBI:36655"/>
    </ligand>
</feature>
<dbReference type="InterPro" id="IPR013785">
    <property type="entry name" value="Aldolase_TIM"/>
</dbReference>
<dbReference type="CDD" id="cd02809">
    <property type="entry name" value="alpha_hydroxyacid_oxid_FMN"/>
    <property type="match status" value="1"/>
</dbReference>
<evidence type="ECO:0000256" key="2">
    <source>
        <dbReference type="ARBA" id="ARBA00022630"/>
    </source>
</evidence>
<gene>
    <name evidence="9" type="ORF">H0A72_09005</name>
</gene>
<sequence length="397" mass="42388">MGMNAMLSIADLQKAAKRRLPAGIYGYVDGASEDHRTLRANRSAFERWAFTPHALVDVSRRSQSTGLFGKTWSMPIGIGPMGVCGVVAYDGDCALARAAASAGVPFVLSAASTTPMERVLRENPDAWYQAYLPANMAVIEPLLQRVRAAGVGVLVVTVDVPIASTRENELRNGFSIPLRWTPKLVVSGMLKPGWLLGTFARTLARQGIPHFENFTAERGGPIIVAQKGDHRAGRAAMSWKEIRAIRDSWKGKLVVKGILRAEDARTAESIGVDGVFVSNHGGRQLDGAVSTLAVLPEIAAATTRAAVIVDGGFRRGTDVIKAMALGADFVFAGRPFMYGLAAGGEAGARHALNLLKKEIDVDLALLGCPDLAEVDGRYLRDMRAAAASAGRQEQDNV</sequence>
<dbReference type="SUPFAM" id="SSF51395">
    <property type="entry name" value="FMN-linked oxidoreductases"/>
    <property type="match status" value="1"/>
</dbReference>
<feature type="binding site" evidence="7">
    <location>
        <position position="131"/>
    </location>
    <ligand>
        <name>glyoxylate</name>
        <dbReference type="ChEBI" id="CHEBI:36655"/>
    </ligand>
</feature>
<protein>
    <submittedName>
        <fullName evidence="9">Alpha-hydroxy-acid oxidizing protein</fullName>
    </submittedName>
</protein>
<comment type="similarity">
    <text evidence="5">Belongs to the FMN-dependent alpha-hydroxy acid dehydrogenase family.</text>
</comment>
<evidence type="ECO:0000256" key="6">
    <source>
        <dbReference type="PIRSR" id="PIRSR000138-1"/>
    </source>
</evidence>
<evidence type="ECO:0000313" key="9">
    <source>
        <dbReference type="EMBL" id="NYT49445.1"/>
    </source>
</evidence>
<keyword evidence="10" id="KW-1185">Reference proteome</keyword>
<dbReference type="InterPro" id="IPR037396">
    <property type="entry name" value="FMN_HAD"/>
</dbReference>
<dbReference type="Pfam" id="PF01070">
    <property type="entry name" value="FMN_dh"/>
    <property type="match status" value="1"/>
</dbReference>
<feature type="binding site" evidence="7">
    <location>
        <position position="278"/>
    </location>
    <ligand>
        <name>FMN</name>
        <dbReference type="ChEBI" id="CHEBI:58210"/>
    </ligand>
</feature>
<feature type="binding site" evidence="7">
    <location>
        <position position="283"/>
    </location>
    <ligand>
        <name>glyoxylate</name>
        <dbReference type="ChEBI" id="CHEBI:36655"/>
    </ligand>
</feature>
<dbReference type="FunFam" id="3.20.20.70:FF:000029">
    <property type="entry name" value="L-lactate dehydrogenase"/>
    <property type="match status" value="1"/>
</dbReference>
<feature type="binding site" evidence="7">
    <location>
        <position position="129"/>
    </location>
    <ligand>
        <name>FMN</name>
        <dbReference type="ChEBI" id="CHEBI:58210"/>
    </ligand>
</feature>
<feature type="domain" description="FMN hydroxy acid dehydrogenase" evidence="8">
    <location>
        <begin position="1"/>
        <end position="384"/>
    </location>
</feature>